<name>A0ABQ8JCN4_DERPT</name>
<evidence type="ECO:0000313" key="3">
    <source>
        <dbReference type="Proteomes" id="UP000887458"/>
    </source>
</evidence>
<dbReference type="EMBL" id="NJHN03000053">
    <property type="protein sequence ID" value="KAH9420182.1"/>
    <property type="molecule type" value="Genomic_DNA"/>
</dbReference>
<accession>A0ABQ8JCN4</accession>
<evidence type="ECO:0000313" key="2">
    <source>
        <dbReference type="EMBL" id="KAH9420182.1"/>
    </source>
</evidence>
<reference evidence="2 3" key="1">
    <citation type="journal article" date="2018" name="J. Allergy Clin. Immunol.">
        <title>High-quality assembly of Dermatophagoides pteronyssinus genome and transcriptome reveals a wide range of novel allergens.</title>
        <authorList>
            <person name="Liu X.Y."/>
            <person name="Yang K.Y."/>
            <person name="Wang M.Q."/>
            <person name="Kwok J.S."/>
            <person name="Zeng X."/>
            <person name="Yang Z."/>
            <person name="Xiao X.J."/>
            <person name="Lau C.P."/>
            <person name="Li Y."/>
            <person name="Huang Z.M."/>
            <person name="Ba J.G."/>
            <person name="Yim A.K."/>
            <person name="Ouyang C.Y."/>
            <person name="Ngai S.M."/>
            <person name="Chan T.F."/>
            <person name="Leung E.L."/>
            <person name="Liu L."/>
            <person name="Liu Z.G."/>
            <person name="Tsui S.K."/>
        </authorList>
    </citation>
    <scope>NUCLEOTIDE SEQUENCE [LARGE SCALE GENOMIC DNA]</scope>
    <source>
        <strain evidence="2">Derp</strain>
    </source>
</reference>
<keyword evidence="1" id="KW-0472">Membrane</keyword>
<feature type="transmembrane region" description="Helical" evidence="1">
    <location>
        <begin position="78"/>
        <end position="103"/>
    </location>
</feature>
<organism evidence="2 3">
    <name type="scientific">Dermatophagoides pteronyssinus</name>
    <name type="common">European house dust mite</name>
    <dbReference type="NCBI Taxonomy" id="6956"/>
    <lineage>
        <taxon>Eukaryota</taxon>
        <taxon>Metazoa</taxon>
        <taxon>Ecdysozoa</taxon>
        <taxon>Arthropoda</taxon>
        <taxon>Chelicerata</taxon>
        <taxon>Arachnida</taxon>
        <taxon>Acari</taxon>
        <taxon>Acariformes</taxon>
        <taxon>Sarcoptiformes</taxon>
        <taxon>Astigmata</taxon>
        <taxon>Psoroptidia</taxon>
        <taxon>Analgoidea</taxon>
        <taxon>Pyroglyphidae</taxon>
        <taxon>Dermatophagoidinae</taxon>
        <taxon>Dermatophagoides</taxon>
    </lineage>
</organism>
<protein>
    <recommendedName>
        <fullName evidence="4">Gustatory receptor</fullName>
    </recommendedName>
</protein>
<feature type="transmembrane region" description="Helical" evidence="1">
    <location>
        <begin position="599"/>
        <end position="620"/>
    </location>
</feature>
<keyword evidence="3" id="KW-1185">Reference proteome</keyword>
<feature type="transmembrane region" description="Helical" evidence="1">
    <location>
        <begin position="37"/>
        <end position="58"/>
    </location>
</feature>
<sequence length="736" mass="88139">MEQQQKPITDDDSIQLIVKIFGISGVQLRRWNPKNRWILLNWWMNILLNVWFYYVIFIDQSSYFSIIKSQLQSSDQFLLRHLYIANHYLIWVTIHTGFMLWFIRYGHEMIEYLRSPIFNAQCSFIKMIAIIVISLIVSIMILMWNWILATLQLTSSTQYFKTTAIWLLIFFHQWKMWSTLNQIYEQNFSNNDNSVITIKRLLKIFKAIRKLSNFNDPIRKRFSWLLINQLLDNLSYLIADITYMISIGLDSLFGTVLALPLRLILWLKLCQMNNKILEQFDRIEYRLDRQIRKYQLNNHNNNNLDDNTLNILIKMKQIHRFRDSFRLWLFQNYYPLERNNNNRKQNDKIIIHFEVGNKSKQQTMNNKKQNTNRFLNLIVNTYGIGGVQLSPLKFNEIRSVVNFFTNILLNIYMVKTFQSPLFKNDETTKFEEYMLMQFNKFNAYILFPLIYYAYTLSYFINGHRLIECFQSTIYLSIQYSKQKSILILSIVMIIQNFIIKNRYCSSIGEHSKSTKFSNQNRKTSNLMKHCYYRTLSLIIKRNHLKSRRNSASIWQKKQWTKGKNVENHCSITNETCENLFNDIKNLANLNTMIQSIQSYLLLAHILDTSSFFIISTTYIAAFGVEFSYSFIIEFPLRVSLWIGFCLINRIVLAEFDQIQNSLQKLLRIILYDGDLKRMKKSSFMKRNKIFKYKEMDIFRESFTLLMFDFFTIDSALFMDWIIFLTGYATIISQTNN</sequence>
<feature type="transmembrane region" description="Helical" evidence="1">
    <location>
        <begin position="241"/>
        <end position="265"/>
    </location>
</feature>
<keyword evidence="1" id="KW-0812">Transmembrane</keyword>
<evidence type="ECO:0000256" key="1">
    <source>
        <dbReference type="SAM" id="Phobius"/>
    </source>
</evidence>
<feature type="transmembrane region" description="Helical" evidence="1">
    <location>
        <begin position="441"/>
        <end position="460"/>
    </location>
</feature>
<gene>
    <name evidence="2" type="ORF">DERP_011516</name>
</gene>
<feature type="transmembrane region" description="Helical" evidence="1">
    <location>
        <begin position="702"/>
        <end position="730"/>
    </location>
</feature>
<evidence type="ECO:0008006" key="4">
    <source>
        <dbReference type="Google" id="ProtNLM"/>
    </source>
</evidence>
<proteinExistence type="predicted"/>
<dbReference type="Proteomes" id="UP000887458">
    <property type="component" value="Unassembled WGS sequence"/>
</dbReference>
<comment type="caution">
    <text evidence="2">The sequence shown here is derived from an EMBL/GenBank/DDBJ whole genome shotgun (WGS) entry which is preliminary data.</text>
</comment>
<feature type="transmembrane region" description="Helical" evidence="1">
    <location>
        <begin position="124"/>
        <end position="147"/>
    </location>
</feature>
<reference evidence="2 3" key="2">
    <citation type="journal article" date="2022" name="Mol. Biol. Evol.">
        <title>Comparative Genomics Reveals Insights into the Divergent Evolution of Astigmatic Mites and Household Pest Adaptations.</title>
        <authorList>
            <person name="Xiong Q."/>
            <person name="Wan A.T."/>
            <person name="Liu X."/>
            <person name="Fung C.S."/>
            <person name="Xiao X."/>
            <person name="Malainual N."/>
            <person name="Hou J."/>
            <person name="Wang L."/>
            <person name="Wang M."/>
            <person name="Yang K.Y."/>
            <person name="Cui Y."/>
            <person name="Leung E.L."/>
            <person name="Nong W."/>
            <person name="Shin S.K."/>
            <person name="Au S.W."/>
            <person name="Jeong K.Y."/>
            <person name="Chew F.T."/>
            <person name="Hui J.H."/>
            <person name="Leung T.F."/>
            <person name="Tungtrongchitr A."/>
            <person name="Zhong N."/>
            <person name="Liu Z."/>
            <person name="Tsui S.K."/>
        </authorList>
    </citation>
    <scope>NUCLEOTIDE SEQUENCE [LARGE SCALE GENOMIC DNA]</scope>
    <source>
        <strain evidence="2">Derp</strain>
    </source>
</reference>
<keyword evidence="1" id="KW-1133">Transmembrane helix</keyword>